<name>F4XSG5_9CYAN</name>
<evidence type="ECO:0000313" key="3">
    <source>
        <dbReference type="Proteomes" id="UP000003959"/>
    </source>
</evidence>
<proteinExistence type="predicted"/>
<dbReference type="AlphaFoldDB" id="F4XSG5"/>
<dbReference type="EMBL" id="GL890921">
    <property type="protein sequence ID" value="EGJ32485.1"/>
    <property type="molecule type" value="Genomic_DNA"/>
</dbReference>
<evidence type="ECO:0000313" key="2">
    <source>
        <dbReference type="EMBL" id="EGJ32485.1"/>
    </source>
</evidence>
<keyword evidence="1" id="KW-1133">Transmembrane helix</keyword>
<evidence type="ECO:0000256" key="1">
    <source>
        <dbReference type="SAM" id="Phobius"/>
    </source>
</evidence>
<accession>F4XSG5</accession>
<dbReference type="OrthoDB" id="517288at2"/>
<feature type="transmembrane region" description="Helical" evidence="1">
    <location>
        <begin position="12"/>
        <end position="30"/>
    </location>
</feature>
<keyword evidence="3" id="KW-1185">Reference proteome</keyword>
<dbReference type="RefSeq" id="WP_008184729.1">
    <property type="nucleotide sequence ID" value="NZ_GL890921.1"/>
</dbReference>
<sequence>MAWYDNPTVAATLGALAGSVFTACVSVFIWQKTKKIKQVDCIINDSSSLLSFSDTIRNELKIIYADEPANSVFLFNMEVFNSGNLAIREQPVSIRLDSNSKIVGYTFKTIPEVGFGEVRELLLQETRLDLIIELLNPRDRVYIELISINNYSSNIDVYMKNANVTSRVYTRRAENAILGILSQEIDPSLASLAMLSNLPFFGGFANSIMTMVLAQQIKKAVRQKK</sequence>
<keyword evidence="1" id="KW-0812">Transmembrane</keyword>
<gene>
    <name evidence="2" type="ORF">LYNGBM3L_17260</name>
</gene>
<reference evidence="3" key="1">
    <citation type="journal article" date="2011" name="Proc. Natl. Acad. Sci. U.S.A.">
        <title>Genomic insights into the physiology and ecology of the marine filamentous cyanobacterium Lyngbya majuscula.</title>
        <authorList>
            <person name="Jones A.C."/>
            <person name="Monroe E.A."/>
            <person name="Podell S."/>
            <person name="Hess W.R."/>
            <person name="Klages S."/>
            <person name="Esquenazi E."/>
            <person name="Niessen S."/>
            <person name="Hoover H."/>
            <person name="Rothmann M."/>
            <person name="Lasken R.S."/>
            <person name="Yates J.R.III."/>
            <person name="Reinhardt R."/>
            <person name="Kube M."/>
            <person name="Burkart M.D."/>
            <person name="Allen E.E."/>
            <person name="Dorrestein P.C."/>
            <person name="Gerwick W.H."/>
            <person name="Gerwick L."/>
        </authorList>
    </citation>
    <scope>NUCLEOTIDE SEQUENCE [LARGE SCALE GENOMIC DNA]</scope>
    <source>
        <strain evidence="3">3L</strain>
    </source>
</reference>
<keyword evidence="1" id="KW-0472">Membrane</keyword>
<dbReference type="eggNOG" id="ENOG5033BX4">
    <property type="taxonomic scope" value="Bacteria"/>
</dbReference>
<protein>
    <submittedName>
        <fullName evidence="2">Uncharacterized protein</fullName>
    </submittedName>
</protein>
<dbReference type="Proteomes" id="UP000003959">
    <property type="component" value="Unassembled WGS sequence"/>
</dbReference>
<dbReference type="HOGENOM" id="CLU_1228768_0_0_3"/>
<organism evidence="2 3">
    <name type="scientific">Moorena producens 3L</name>
    <dbReference type="NCBI Taxonomy" id="489825"/>
    <lineage>
        <taxon>Bacteria</taxon>
        <taxon>Bacillati</taxon>
        <taxon>Cyanobacteriota</taxon>
        <taxon>Cyanophyceae</taxon>
        <taxon>Coleofasciculales</taxon>
        <taxon>Coleofasciculaceae</taxon>
        <taxon>Moorena</taxon>
    </lineage>
</organism>